<evidence type="ECO:0000313" key="16">
    <source>
        <dbReference type="EMBL" id="KAJ3047080.1"/>
    </source>
</evidence>
<organism evidence="16 17">
    <name type="scientific">Rhizophlyctis rosea</name>
    <dbReference type="NCBI Taxonomy" id="64517"/>
    <lineage>
        <taxon>Eukaryota</taxon>
        <taxon>Fungi</taxon>
        <taxon>Fungi incertae sedis</taxon>
        <taxon>Chytridiomycota</taxon>
        <taxon>Chytridiomycota incertae sedis</taxon>
        <taxon>Chytridiomycetes</taxon>
        <taxon>Rhizophlyctidales</taxon>
        <taxon>Rhizophlyctidaceae</taxon>
        <taxon>Rhizophlyctis</taxon>
    </lineage>
</organism>
<keyword evidence="8" id="KW-0067">ATP-binding</keyword>
<dbReference type="Gene3D" id="3.40.50.300">
    <property type="entry name" value="P-loop containing nucleotide triphosphate hydrolases"/>
    <property type="match status" value="3"/>
</dbReference>
<keyword evidence="7" id="KW-0347">Helicase</keyword>
<dbReference type="PANTHER" id="PTHR45418">
    <property type="entry name" value="CANCER/TESTIS ANTIGEN 55"/>
    <property type="match status" value="1"/>
</dbReference>
<dbReference type="InterPro" id="IPR026122">
    <property type="entry name" value="MOV-10/SDE3_DEXXQ/H-box"/>
</dbReference>
<keyword evidence="9" id="KW-0694">RNA-binding</keyword>
<comment type="subcellular location">
    <subcellularLocation>
        <location evidence="1">Cytoplasm</location>
        <location evidence="1">Cytoplasmic ribonucleoprotein granule</location>
    </subcellularLocation>
</comment>
<dbReference type="InterPro" id="IPR027417">
    <property type="entry name" value="P-loop_NTPase"/>
</dbReference>
<evidence type="ECO:0000256" key="5">
    <source>
        <dbReference type="ARBA" id="ARBA00022741"/>
    </source>
</evidence>
<evidence type="ECO:0000256" key="9">
    <source>
        <dbReference type="ARBA" id="ARBA00022884"/>
    </source>
</evidence>
<evidence type="ECO:0000256" key="3">
    <source>
        <dbReference type="ARBA" id="ARBA00012552"/>
    </source>
</evidence>
<evidence type="ECO:0000259" key="14">
    <source>
        <dbReference type="Pfam" id="PF13087"/>
    </source>
</evidence>
<dbReference type="Pfam" id="PF13086">
    <property type="entry name" value="AAA_11"/>
    <property type="match status" value="2"/>
</dbReference>
<reference evidence="16" key="1">
    <citation type="submission" date="2020-05" db="EMBL/GenBank/DDBJ databases">
        <title>Phylogenomic resolution of chytrid fungi.</title>
        <authorList>
            <person name="Stajich J.E."/>
            <person name="Amses K."/>
            <person name="Simmons R."/>
            <person name="Seto K."/>
            <person name="Myers J."/>
            <person name="Bonds A."/>
            <person name="Quandt C.A."/>
            <person name="Barry K."/>
            <person name="Liu P."/>
            <person name="Grigoriev I."/>
            <person name="Longcore J.E."/>
            <person name="James T.Y."/>
        </authorList>
    </citation>
    <scope>NUCLEOTIDE SEQUENCE</scope>
    <source>
        <strain evidence="16">JEL0318</strain>
    </source>
</reference>
<dbReference type="Pfam" id="PF21634">
    <property type="entry name" value="MOV-10_beta-barrel"/>
    <property type="match status" value="1"/>
</dbReference>
<name>A0AAD5S706_9FUNG</name>
<feature type="region of interest" description="Disordered" evidence="12">
    <location>
        <begin position="681"/>
        <end position="705"/>
    </location>
</feature>
<sequence length="960" mass="108363">MRRARGDITPFAEFLATIEDVKRPTNPKDLKNLYYQYRVVRPIANMSPGMAIDSLKRMGYIRLRWTGQNTPTVEYLPRLTNLAANANAAVLSPAQQSLLYDSRKDLEANKMDVRITPINTAIQTAFGIPESSDDIVVQMNSTKAVEVTLTIGNHSQTDQSLERAPYMVPNQSSIVLPQWQWALTLPPRRKVKMTFSVRPRFHGLIKTVLVFNFTQFVICRFIEIRVEDAAIVEDIKTLQPTTPFIRKKQPRVSEVLDPKNEVVPGVPPPRPDFLNRMKHILKQYSIPRSIAYGFSQGDFANVDPNESPFPVIPGFHLSSLAALYHLEELQWCFDIRNYDMKDAMLAQSNRYLALTVPGLAEKRPSVLYGDKVLVNVPGETKEWQGYVHAVRQEEVLLRFNPSFHNHIWLPNLRVNIRFTFNRTPLRRIHQALELSSSIDMQLAFPSEPPQPPRTLPTIGAGARDFNKEQVQAIQHIVLHSHGRLPYIIFGPPGTGKTKTLVESIIQVHKKALQEKRRIAILAFAPSNSAADQMVERLKDVFTSSEMLRFNAYKRAKEDVSTVVMPYTTWDDGKGCFELATLARVRKARIVVCTAIMAGVLYSMGVEKGHFTNFFMDEAGQATEPEFWVGLAGLIDTRNIRSQVILAGDPKQLGPIIRSRVAKAWGLDKSYLERITDLPVYSTTTSPSLSSTAATPQTDTATQSSSSFKHPHLITKLVANYRSHPAIIDLPNRLFYGGDLLARADQNMRESLCQWQELPKKGFPILFHHVEGKDEREGDSPSWFNADEAAFVKRYITKLRDARGFGVDERQIGVITPYRKQVMKIRRLLGTYSGVRVGSVEEFQGQERRIIIISTVRSTTDHLTHDQKHHLGFLQNPKRFNVAITRAKALLIVIGNARVLRSDESWEKFISYVRTNGGWVGPDIGNEGMEDLVRGVEGLTLQDGAVGVVTAEEDPEWSLVG</sequence>
<comment type="catalytic activity">
    <reaction evidence="11">
        <text>ATP + H2O = ADP + phosphate + H(+)</text>
        <dbReference type="Rhea" id="RHEA:13065"/>
        <dbReference type="ChEBI" id="CHEBI:15377"/>
        <dbReference type="ChEBI" id="CHEBI:15378"/>
        <dbReference type="ChEBI" id="CHEBI:30616"/>
        <dbReference type="ChEBI" id="CHEBI:43474"/>
        <dbReference type="ChEBI" id="CHEBI:456216"/>
        <dbReference type="EC" id="3.6.4.13"/>
    </reaction>
</comment>
<dbReference type="InterPro" id="IPR047187">
    <property type="entry name" value="SF1_C_Upf1"/>
</dbReference>
<feature type="domain" description="DNA2/NAM7 helicase-like C-terminal" evidence="14">
    <location>
        <begin position="709"/>
        <end position="896"/>
    </location>
</feature>
<dbReference type="GO" id="GO:0032574">
    <property type="term" value="F:5'-3' RNA helicase activity"/>
    <property type="evidence" value="ECO:0007669"/>
    <property type="project" value="InterPro"/>
</dbReference>
<comment type="similarity">
    <text evidence="2">Belongs to the DNA2/NAM7 helicase family. SDE3 subfamily.</text>
</comment>
<keyword evidence="10" id="KW-0943">RNA-mediated gene silencing</keyword>
<proteinExistence type="inferred from homology"/>
<dbReference type="CDD" id="cd18038">
    <property type="entry name" value="DEXXQc_Helz-like"/>
    <property type="match status" value="1"/>
</dbReference>
<dbReference type="EMBL" id="JADGJD010001031">
    <property type="protein sequence ID" value="KAJ3047080.1"/>
    <property type="molecule type" value="Genomic_DNA"/>
</dbReference>
<dbReference type="Pfam" id="PF13087">
    <property type="entry name" value="AAA_12"/>
    <property type="match status" value="1"/>
</dbReference>
<keyword evidence="17" id="KW-1185">Reference proteome</keyword>
<evidence type="ECO:0000256" key="4">
    <source>
        <dbReference type="ARBA" id="ARBA00022490"/>
    </source>
</evidence>
<evidence type="ECO:0000313" key="17">
    <source>
        <dbReference type="Proteomes" id="UP001212841"/>
    </source>
</evidence>
<comment type="caution">
    <text evidence="16">The sequence shown here is derived from an EMBL/GenBank/DDBJ whole genome shotgun (WGS) entry which is preliminary data.</text>
</comment>
<dbReference type="EC" id="3.6.4.13" evidence="3"/>
<feature type="domain" description="Helicase MOV-10-like beta-barrel" evidence="15">
    <location>
        <begin position="338"/>
        <end position="418"/>
    </location>
</feature>
<feature type="domain" description="DNA2/NAM7 helicase helicase" evidence="13">
    <location>
        <begin position="465"/>
        <end position="542"/>
    </location>
</feature>
<dbReference type="InterPro" id="IPR041679">
    <property type="entry name" value="DNA2/NAM7-like_C"/>
</dbReference>
<dbReference type="AlphaFoldDB" id="A0AAD5S706"/>
<accession>A0AAD5S706</accession>
<dbReference type="InterPro" id="IPR049080">
    <property type="entry name" value="MOV-10-like_beta-barrel"/>
</dbReference>
<evidence type="ECO:0000256" key="8">
    <source>
        <dbReference type="ARBA" id="ARBA00022840"/>
    </source>
</evidence>
<evidence type="ECO:0000256" key="6">
    <source>
        <dbReference type="ARBA" id="ARBA00022801"/>
    </source>
</evidence>
<evidence type="ECO:0000256" key="7">
    <source>
        <dbReference type="ARBA" id="ARBA00022806"/>
    </source>
</evidence>
<dbReference type="GO" id="GO:0031047">
    <property type="term" value="P:regulatory ncRNA-mediated gene silencing"/>
    <property type="evidence" value="ECO:0007669"/>
    <property type="project" value="UniProtKB-KW"/>
</dbReference>
<dbReference type="GO" id="GO:0005524">
    <property type="term" value="F:ATP binding"/>
    <property type="evidence" value="ECO:0007669"/>
    <property type="project" value="UniProtKB-KW"/>
</dbReference>
<evidence type="ECO:0000256" key="2">
    <source>
        <dbReference type="ARBA" id="ARBA00005601"/>
    </source>
</evidence>
<dbReference type="CDD" id="cd18808">
    <property type="entry name" value="SF1_C_Upf1"/>
    <property type="match status" value="1"/>
</dbReference>
<evidence type="ECO:0000256" key="1">
    <source>
        <dbReference type="ARBA" id="ARBA00004331"/>
    </source>
</evidence>
<dbReference type="InterPro" id="IPR041677">
    <property type="entry name" value="DNA2/NAM7_AAA_11"/>
</dbReference>
<feature type="domain" description="DNA2/NAM7 helicase helicase" evidence="13">
    <location>
        <begin position="584"/>
        <end position="658"/>
    </location>
</feature>
<dbReference type="GO" id="GO:0036464">
    <property type="term" value="C:cytoplasmic ribonucleoprotein granule"/>
    <property type="evidence" value="ECO:0007669"/>
    <property type="project" value="UniProtKB-SubCell"/>
</dbReference>
<evidence type="ECO:0000259" key="15">
    <source>
        <dbReference type="Pfam" id="PF21634"/>
    </source>
</evidence>
<dbReference type="FunFam" id="3.40.50.300:FF:000608">
    <property type="entry name" value="Mov10 RISC complex RNA helicase"/>
    <property type="match status" value="1"/>
</dbReference>
<gene>
    <name evidence="16" type="ORF">HK097_000254</name>
</gene>
<evidence type="ECO:0000256" key="10">
    <source>
        <dbReference type="ARBA" id="ARBA00023158"/>
    </source>
</evidence>
<keyword evidence="4" id="KW-0963">Cytoplasm</keyword>
<keyword evidence="5" id="KW-0547">Nucleotide-binding</keyword>
<dbReference type="GO" id="GO:0003723">
    <property type="term" value="F:RNA binding"/>
    <property type="evidence" value="ECO:0007669"/>
    <property type="project" value="UniProtKB-KW"/>
</dbReference>
<dbReference type="GO" id="GO:0016787">
    <property type="term" value="F:hydrolase activity"/>
    <property type="evidence" value="ECO:0007669"/>
    <property type="project" value="UniProtKB-KW"/>
</dbReference>
<dbReference type="SUPFAM" id="SSF52540">
    <property type="entry name" value="P-loop containing nucleoside triphosphate hydrolases"/>
    <property type="match status" value="1"/>
</dbReference>
<protein>
    <recommendedName>
        <fullName evidence="3">RNA helicase</fullName>
        <ecNumber evidence="3">3.6.4.13</ecNumber>
    </recommendedName>
</protein>
<evidence type="ECO:0000259" key="13">
    <source>
        <dbReference type="Pfam" id="PF13086"/>
    </source>
</evidence>
<evidence type="ECO:0000256" key="11">
    <source>
        <dbReference type="ARBA" id="ARBA00047984"/>
    </source>
</evidence>
<keyword evidence="6" id="KW-0378">Hydrolase</keyword>
<evidence type="ECO:0000256" key="12">
    <source>
        <dbReference type="SAM" id="MobiDB-lite"/>
    </source>
</evidence>
<dbReference type="PANTHER" id="PTHR45418:SF1">
    <property type="entry name" value="CANCER_TESTIS ANTIGEN 55"/>
    <property type="match status" value="1"/>
</dbReference>
<dbReference type="Proteomes" id="UP001212841">
    <property type="component" value="Unassembled WGS sequence"/>
</dbReference>